<dbReference type="KEGG" id="bcon:NL30_32290"/>
<evidence type="ECO:0000256" key="1">
    <source>
        <dbReference type="SAM" id="MobiDB-lite"/>
    </source>
</evidence>
<dbReference type="EMBL" id="QTQX01000001">
    <property type="protein sequence ID" value="RQT37279.1"/>
    <property type="molecule type" value="Genomic_DNA"/>
</dbReference>
<gene>
    <name evidence="2" type="ORF">DF037_00635</name>
</gene>
<name>A0A3N8SYZ0_9BURK</name>
<organism evidence="2 3">
    <name type="scientific">Burkholderia contaminans</name>
    <dbReference type="NCBI Taxonomy" id="488447"/>
    <lineage>
        <taxon>Bacteria</taxon>
        <taxon>Pseudomonadati</taxon>
        <taxon>Pseudomonadota</taxon>
        <taxon>Betaproteobacteria</taxon>
        <taxon>Burkholderiales</taxon>
        <taxon>Burkholderiaceae</taxon>
        <taxon>Burkholderia</taxon>
        <taxon>Burkholderia cepacia complex</taxon>
    </lineage>
</organism>
<reference evidence="2 3" key="1">
    <citation type="submission" date="2018-08" db="EMBL/GenBank/DDBJ databases">
        <title>Comparative analysis of Burkholderia isolates from Puerto Rico.</title>
        <authorList>
            <person name="Hall C."/>
            <person name="Sahl J."/>
            <person name="Wagner D."/>
        </authorList>
    </citation>
    <scope>NUCLEOTIDE SEQUENCE [LARGE SCALE GENOMIC DNA]</scope>
    <source>
        <strain evidence="2 3">Bp9001</strain>
    </source>
</reference>
<dbReference type="AlphaFoldDB" id="A0A3N8SYZ0"/>
<evidence type="ECO:0000313" key="3">
    <source>
        <dbReference type="Proteomes" id="UP000269271"/>
    </source>
</evidence>
<feature type="region of interest" description="Disordered" evidence="1">
    <location>
        <begin position="46"/>
        <end position="69"/>
    </location>
</feature>
<accession>A0A3N8SYZ0</accession>
<sequence length="69" mass="7384">MEARIVNMKTQTARCVPALDRDRHARTSIIALAAQAVLTQVIKRTRAPATTRDSSDAMLSGAPVPVPVS</sequence>
<dbReference type="Proteomes" id="UP000269271">
    <property type="component" value="Unassembled WGS sequence"/>
</dbReference>
<comment type="caution">
    <text evidence="2">The sequence shown here is derived from an EMBL/GenBank/DDBJ whole genome shotgun (WGS) entry which is preliminary data.</text>
</comment>
<evidence type="ECO:0000313" key="2">
    <source>
        <dbReference type="EMBL" id="RQT37279.1"/>
    </source>
</evidence>
<proteinExistence type="predicted"/>
<protein>
    <submittedName>
        <fullName evidence="2">Uncharacterized protein</fullName>
    </submittedName>
</protein>